<name>A0A7S2GGA2_9EUKA</name>
<dbReference type="AlphaFoldDB" id="A0A7S2GGA2"/>
<evidence type="ECO:0000259" key="1">
    <source>
        <dbReference type="Pfam" id="PF10377"/>
    </source>
</evidence>
<sequence>MRRLGSDLCSSARQAAHANARLGHSMATEREHLKAALTQAQKRISYLSADVNARLLFTAQPAKHASSPSSVAFAALMLPKMSNGLPTHWLSPESVESLRRWCEDEGMPLGALRCVIGRVVHVAGPLTIPSRMVDAADGPDSSSSNSANPYRLPAGEQYFVVHAEMMLQHRWT</sequence>
<accession>A0A7S2GGA2</accession>
<protein>
    <recommendedName>
        <fullName evidence="1">Autophagy-related protein 11 C-terminal domain-containing protein</fullName>
    </recommendedName>
</protein>
<reference evidence="2" key="1">
    <citation type="submission" date="2021-01" db="EMBL/GenBank/DDBJ databases">
        <authorList>
            <person name="Corre E."/>
            <person name="Pelletier E."/>
            <person name="Niang G."/>
            <person name="Scheremetjew M."/>
            <person name="Finn R."/>
            <person name="Kale V."/>
            <person name="Holt S."/>
            <person name="Cochrane G."/>
            <person name="Meng A."/>
            <person name="Brown T."/>
            <person name="Cohen L."/>
        </authorList>
    </citation>
    <scope>NUCLEOTIDE SEQUENCE</scope>
    <source>
        <strain evidence="2">UTEX LB 985</strain>
    </source>
</reference>
<gene>
    <name evidence="2" type="ORF">CBRE1094_LOCUS16311</name>
</gene>
<dbReference type="EMBL" id="HBGU01029900">
    <property type="protein sequence ID" value="CAD9451625.1"/>
    <property type="molecule type" value="Transcribed_RNA"/>
</dbReference>
<evidence type="ECO:0000313" key="2">
    <source>
        <dbReference type="EMBL" id="CAD9451625.1"/>
    </source>
</evidence>
<feature type="domain" description="Autophagy-related protein 11 C-terminal" evidence="1">
    <location>
        <begin position="13"/>
        <end position="165"/>
    </location>
</feature>
<organism evidence="2">
    <name type="scientific">Haptolina brevifila</name>
    <dbReference type="NCBI Taxonomy" id="156173"/>
    <lineage>
        <taxon>Eukaryota</taxon>
        <taxon>Haptista</taxon>
        <taxon>Haptophyta</taxon>
        <taxon>Prymnesiophyceae</taxon>
        <taxon>Prymnesiales</taxon>
        <taxon>Prymnesiaceae</taxon>
        <taxon>Haptolina</taxon>
    </lineage>
</organism>
<proteinExistence type="predicted"/>
<dbReference type="Pfam" id="PF10377">
    <property type="entry name" value="ATG11"/>
    <property type="match status" value="1"/>
</dbReference>
<dbReference type="InterPro" id="IPR019460">
    <property type="entry name" value="Atg11_C"/>
</dbReference>